<dbReference type="InterPro" id="IPR036396">
    <property type="entry name" value="Cyt_P450_sf"/>
</dbReference>
<dbReference type="EMBL" id="JBITGY010000016">
    <property type="protein sequence ID" value="MFI6504838.1"/>
    <property type="molecule type" value="Genomic_DNA"/>
</dbReference>
<dbReference type="Pfam" id="PF00067">
    <property type="entry name" value="p450"/>
    <property type="match status" value="1"/>
</dbReference>
<dbReference type="InterPro" id="IPR002397">
    <property type="entry name" value="Cyt_P450_B"/>
</dbReference>
<evidence type="ECO:0000313" key="4">
    <source>
        <dbReference type="Proteomes" id="UP001612741"/>
    </source>
</evidence>
<accession>A0ABW7Z9N0</accession>
<organism evidence="3 4">
    <name type="scientific">Nonomuraea typhae</name>
    <dbReference type="NCBI Taxonomy" id="2603600"/>
    <lineage>
        <taxon>Bacteria</taxon>
        <taxon>Bacillati</taxon>
        <taxon>Actinomycetota</taxon>
        <taxon>Actinomycetes</taxon>
        <taxon>Streptosporangiales</taxon>
        <taxon>Streptosporangiaceae</taxon>
        <taxon>Nonomuraea</taxon>
    </lineage>
</organism>
<reference evidence="3 4" key="1">
    <citation type="submission" date="2024-10" db="EMBL/GenBank/DDBJ databases">
        <title>The Natural Products Discovery Center: Release of the First 8490 Sequenced Strains for Exploring Actinobacteria Biosynthetic Diversity.</title>
        <authorList>
            <person name="Kalkreuter E."/>
            <person name="Kautsar S.A."/>
            <person name="Yang D."/>
            <person name="Bader C.D."/>
            <person name="Teijaro C.N."/>
            <person name="Fluegel L."/>
            <person name="Davis C.M."/>
            <person name="Simpson J.R."/>
            <person name="Lauterbach L."/>
            <person name="Steele A.D."/>
            <person name="Gui C."/>
            <person name="Meng S."/>
            <person name="Li G."/>
            <person name="Viehrig K."/>
            <person name="Ye F."/>
            <person name="Su P."/>
            <person name="Kiefer A.F."/>
            <person name="Nichols A."/>
            <person name="Cepeda A.J."/>
            <person name="Yan W."/>
            <person name="Fan B."/>
            <person name="Jiang Y."/>
            <person name="Adhikari A."/>
            <person name="Zheng C.-J."/>
            <person name="Schuster L."/>
            <person name="Cowan T.M."/>
            <person name="Smanski M.J."/>
            <person name="Chevrette M.G."/>
            <person name="De Carvalho L.P.S."/>
            <person name="Shen B."/>
        </authorList>
    </citation>
    <scope>NUCLEOTIDE SEQUENCE [LARGE SCALE GENOMIC DNA]</scope>
    <source>
        <strain evidence="3 4">NPDC050545</strain>
    </source>
</reference>
<proteinExistence type="inferred from homology"/>
<feature type="region of interest" description="Disordered" evidence="2">
    <location>
        <begin position="1"/>
        <end position="22"/>
    </location>
</feature>
<dbReference type="PANTHER" id="PTHR46696:SF1">
    <property type="entry name" value="CYTOCHROME P450 YJIB-RELATED"/>
    <property type="match status" value="1"/>
</dbReference>
<evidence type="ECO:0000256" key="2">
    <source>
        <dbReference type="SAM" id="MobiDB-lite"/>
    </source>
</evidence>
<keyword evidence="4" id="KW-1185">Reference proteome</keyword>
<comment type="caution">
    <text evidence="3">The sequence shown here is derived from an EMBL/GenBank/DDBJ whole genome shotgun (WGS) entry which is preliminary data.</text>
</comment>
<sequence length="402" mass="43931">MNDDHTRYGGPPRYPFPGGTALSPPGEYARLRREEPVSRVTLPYGGAAWLVVRHADVRFVLSDPVFSRAASIRPGTPRFFEHPVAEGMGYLDPPGHTRLRQLLNGVFTYRRVAAFRENVTRIVAGLLDGLRRTEPAADLQAGLAVPLAGRGVCEFVGVPYAEQDRFAPFFAVVTSTEPPSPEETAGAIGSVQEYFAELMARERREPADTFFGALVRRNDEERRVSDQEVATLAFGVVVAAYETTSAQFGNTLALLLSDRRRLIELRGDPGIVSSAVEEAMRYTQLLSYGGNPFVATADVKIAGTVIEAGEVVVPSINAANRDERVFADPDALDLRRRPNPHLGFAHGPHYCVGAPLARAEMELGLRGLLARLPALRLAVPPEDLAWRPGRVMRCPAAIPVTW</sequence>
<dbReference type="SUPFAM" id="SSF48264">
    <property type="entry name" value="Cytochrome P450"/>
    <property type="match status" value="1"/>
</dbReference>
<evidence type="ECO:0000256" key="1">
    <source>
        <dbReference type="ARBA" id="ARBA00010617"/>
    </source>
</evidence>
<feature type="compositionally biased region" description="Low complexity" evidence="2">
    <location>
        <begin position="8"/>
        <end position="19"/>
    </location>
</feature>
<name>A0ABW7Z9N0_9ACTN</name>
<protein>
    <submittedName>
        <fullName evidence="3">Cytochrome P450</fullName>
    </submittedName>
</protein>
<dbReference type="RefSeq" id="WP_397090755.1">
    <property type="nucleotide sequence ID" value="NZ_JBITGY010000016.1"/>
</dbReference>
<dbReference type="Gene3D" id="1.10.630.10">
    <property type="entry name" value="Cytochrome P450"/>
    <property type="match status" value="1"/>
</dbReference>
<dbReference type="CDD" id="cd11031">
    <property type="entry name" value="Cyp158A-like"/>
    <property type="match status" value="1"/>
</dbReference>
<evidence type="ECO:0000313" key="3">
    <source>
        <dbReference type="EMBL" id="MFI6504838.1"/>
    </source>
</evidence>
<dbReference type="InterPro" id="IPR001128">
    <property type="entry name" value="Cyt_P450"/>
</dbReference>
<dbReference type="PANTHER" id="PTHR46696">
    <property type="entry name" value="P450, PUTATIVE (EUROFUNG)-RELATED"/>
    <property type="match status" value="1"/>
</dbReference>
<comment type="similarity">
    <text evidence="1">Belongs to the cytochrome P450 family.</text>
</comment>
<gene>
    <name evidence="3" type="ORF">ACIBG2_46160</name>
</gene>
<dbReference type="PRINTS" id="PR00359">
    <property type="entry name" value="BP450"/>
</dbReference>
<dbReference type="Proteomes" id="UP001612741">
    <property type="component" value="Unassembled WGS sequence"/>
</dbReference>